<evidence type="ECO:0000313" key="4">
    <source>
        <dbReference type="Proteomes" id="UP001140453"/>
    </source>
</evidence>
<reference evidence="3" key="1">
    <citation type="submission" date="2022-10" db="EMBL/GenBank/DDBJ databases">
        <title>Tapping the CABI collections for fungal endophytes: first genome assemblies for Collariella, Neodidymelliopsis, Ascochyta clinopodiicola, Didymella pomorum, Didymosphaeria variabile, Neocosmospora piperis and Neocucurbitaria cava.</title>
        <authorList>
            <person name="Hill R."/>
        </authorList>
    </citation>
    <scope>NUCLEOTIDE SEQUENCE</scope>
    <source>
        <strain evidence="3">IMI 355082</strain>
    </source>
</reference>
<evidence type="ECO:0000256" key="2">
    <source>
        <dbReference type="SAM" id="Phobius"/>
    </source>
</evidence>
<sequence>MTTTAVHSGQVTVTVTSAPDGTGAGAAGATSSSTLSLIYIYSTSTSAQPTEASSSTHTNDATRVSSGVIAGIVVSCIAFLVLMSLALFCYSRKVARRRRAEMASMRQSSRPAPSRAYSRATMGQGAMEEHKPNRSSHYTRSIGAISAETGFETMGTMPRSLKSPSPMPSRPPPAELPTPHNAKNVRVVNMRKPKPGVAEMYGSYAHPIELQAGSTTNLVTIKSGEKRMKASGSEGTGSHRNRRDSDVESRGYMSPEPEWHSSGRRGSDGAETEYGTDYGTGDGASIHIYYRSSAATIAQAMSQASLTNAMSMKASTRTSSTPFMSQTSLTDTAR</sequence>
<feature type="compositionally biased region" description="Pro residues" evidence="1">
    <location>
        <begin position="165"/>
        <end position="176"/>
    </location>
</feature>
<gene>
    <name evidence="3" type="ORF">N0V93_002921</name>
</gene>
<name>A0A9W8YXN3_9PEZI</name>
<keyword evidence="2" id="KW-1133">Transmembrane helix</keyword>
<keyword evidence="2" id="KW-0812">Transmembrane</keyword>
<organism evidence="3 4">
    <name type="scientific">Gnomoniopsis smithogilvyi</name>
    <dbReference type="NCBI Taxonomy" id="1191159"/>
    <lineage>
        <taxon>Eukaryota</taxon>
        <taxon>Fungi</taxon>
        <taxon>Dikarya</taxon>
        <taxon>Ascomycota</taxon>
        <taxon>Pezizomycotina</taxon>
        <taxon>Sordariomycetes</taxon>
        <taxon>Sordariomycetidae</taxon>
        <taxon>Diaporthales</taxon>
        <taxon>Gnomoniaceae</taxon>
        <taxon>Gnomoniopsis</taxon>
    </lineage>
</organism>
<dbReference type="AlphaFoldDB" id="A0A9W8YXN3"/>
<feature type="transmembrane region" description="Helical" evidence="2">
    <location>
        <begin position="68"/>
        <end position="90"/>
    </location>
</feature>
<dbReference type="Proteomes" id="UP001140453">
    <property type="component" value="Unassembled WGS sequence"/>
</dbReference>
<evidence type="ECO:0000256" key="1">
    <source>
        <dbReference type="SAM" id="MobiDB-lite"/>
    </source>
</evidence>
<feature type="region of interest" description="Disordered" evidence="1">
    <location>
        <begin position="101"/>
        <end position="138"/>
    </location>
</feature>
<accession>A0A9W8YXN3</accession>
<feature type="compositionally biased region" description="Basic and acidic residues" evidence="1">
    <location>
        <begin position="257"/>
        <end position="268"/>
    </location>
</feature>
<evidence type="ECO:0000313" key="3">
    <source>
        <dbReference type="EMBL" id="KAJ4393706.1"/>
    </source>
</evidence>
<feature type="region of interest" description="Disordered" evidence="1">
    <location>
        <begin position="157"/>
        <end position="180"/>
    </location>
</feature>
<feature type="region of interest" description="Disordered" evidence="1">
    <location>
        <begin position="223"/>
        <end position="278"/>
    </location>
</feature>
<feature type="compositionally biased region" description="Low complexity" evidence="1">
    <location>
        <begin position="102"/>
        <end position="120"/>
    </location>
</feature>
<comment type="caution">
    <text evidence="3">The sequence shown here is derived from an EMBL/GenBank/DDBJ whole genome shotgun (WGS) entry which is preliminary data.</text>
</comment>
<protein>
    <submittedName>
        <fullName evidence="3">Uncharacterized protein</fullName>
    </submittedName>
</protein>
<dbReference type="EMBL" id="JAPEVB010000002">
    <property type="protein sequence ID" value="KAJ4393706.1"/>
    <property type="molecule type" value="Genomic_DNA"/>
</dbReference>
<keyword evidence="2" id="KW-0472">Membrane</keyword>
<keyword evidence="4" id="KW-1185">Reference proteome</keyword>
<proteinExistence type="predicted"/>
<feature type="region of interest" description="Disordered" evidence="1">
    <location>
        <begin position="311"/>
        <end position="334"/>
    </location>
</feature>
<dbReference type="OrthoDB" id="5233121at2759"/>